<dbReference type="VEuPathDB" id="MicrosporidiaDB:M153_2551000122"/>
<feature type="non-terminal residue" evidence="1">
    <location>
        <position position="40"/>
    </location>
</feature>
<reference evidence="1 2" key="1">
    <citation type="submission" date="2015-07" db="EMBL/GenBank/DDBJ databases">
        <title>The genome of Pseudoloma neurophilia, a relevant intracellular parasite of the zebrafish.</title>
        <authorList>
            <person name="Ndikumana S."/>
            <person name="Pelin A."/>
            <person name="Sanders J."/>
            <person name="Corradi N."/>
        </authorList>
    </citation>
    <scope>NUCLEOTIDE SEQUENCE [LARGE SCALE GENOMIC DNA]</scope>
    <source>
        <strain evidence="1 2">MK1</strain>
    </source>
</reference>
<proteinExistence type="predicted"/>
<accession>A0A0R0LTS3</accession>
<keyword evidence="2" id="KW-1185">Reference proteome</keyword>
<dbReference type="AlphaFoldDB" id="A0A0R0LTS3"/>
<gene>
    <name evidence="1" type="ORF">M153_2551000122</name>
</gene>
<dbReference type="EMBL" id="LGUB01000649">
    <property type="protein sequence ID" value="KRH92828.1"/>
    <property type="molecule type" value="Genomic_DNA"/>
</dbReference>
<sequence length="40" mass="4896">MGLKRVKCVMINKFVPFHFKIPFKHEFISELLFKHEFISE</sequence>
<comment type="caution">
    <text evidence="1">The sequence shown here is derived from an EMBL/GenBank/DDBJ whole genome shotgun (WGS) entry which is preliminary data.</text>
</comment>
<name>A0A0R0LTS3_9MICR</name>
<organism evidence="1 2">
    <name type="scientific">Pseudoloma neurophilia</name>
    <dbReference type="NCBI Taxonomy" id="146866"/>
    <lineage>
        <taxon>Eukaryota</taxon>
        <taxon>Fungi</taxon>
        <taxon>Fungi incertae sedis</taxon>
        <taxon>Microsporidia</taxon>
        <taxon>Pseudoloma</taxon>
    </lineage>
</organism>
<dbReference type="Proteomes" id="UP000051530">
    <property type="component" value="Unassembled WGS sequence"/>
</dbReference>
<protein>
    <submittedName>
        <fullName evidence="1">Uncharacterized protein</fullName>
    </submittedName>
</protein>
<evidence type="ECO:0000313" key="2">
    <source>
        <dbReference type="Proteomes" id="UP000051530"/>
    </source>
</evidence>
<evidence type="ECO:0000313" key="1">
    <source>
        <dbReference type="EMBL" id="KRH92828.1"/>
    </source>
</evidence>